<dbReference type="EMBL" id="CAMXCT020000424">
    <property type="protein sequence ID" value="CAL1132004.1"/>
    <property type="molecule type" value="Genomic_DNA"/>
</dbReference>
<organism evidence="2">
    <name type="scientific">Cladocopium goreaui</name>
    <dbReference type="NCBI Taxonomy" id="2562237"/>
    <lineage>
        <taxon>Eukaryota</taxon>
        <taxon>Sar</taxon>
        <taxon>Alveolata</taxon>
        <taxon>Dinophyceae</taxon>
        <taxon>Suessiales</taxon>
        <taxon>Symbiodiniaceae</taxon>
        <taxon>Cladocopium</taxon>
    </lineage>
</organism>
<comment type="caution">
    <text evidence="2">The sequence shown here is derived from an EMBL/GenBank/DDBJ whole genome shotgun (WGS) entry which is preliminary data.</text>
</comment>
<dbReference type="EMBL" id="CAMXCT030000424">
    <property type="protein sequence ID" value="CAL4765941.1"/>
    <property type="molecule type" value="Genomic_DNA"/>
</dbReference>
<dbReference type="GO" id="GO:0008168">
    <property type="term" value="F:methyltransferase activity"/>
    <property type="evidence" value="ECO:0007669"/>
    <property type="project" value="UniProtKB-KW"/>
</dbReference>
<name>A0A9P1BSG4_9DINO</name>
<feature type="region of interest" description="Disordered" evidence="1">
    <location>
        <begin position="39"/>
        <end position="61"/>
    </location>
</feature>
<reference evidence="3 4" key="2">
    <citation type="submission" date="2024-05" db="EMBL/GenBank/DDBJ databases">
        <authorList>
            <person name="Chen Y."/>
            <person name="Shah S."/>
            <person name="Dougan E. K."/>
            <person name="Thang M."/>
            <person name="Chan C."/>
        </authorList>
    </citation>
    <scope>NUCLEOTIDE SEQUENCE [LARGE SCALE GENOMIC DNA]</scope>
</reference>
<keyword evidence="4" id="KW-1185">Reference proteome</keyword>
<evidence type="ECO:0000313" key="3">
    <source>
        <dbReference type="EMBL" id="CAL4765941.1"/>
    </source>
</evidence>
<feature type="compositionally biased region" description="Basic and acidic residues" evidence="1">
    <location>
        <begin position="44"/>
        <end position="61"/>
    </location>
</feature>
<reference evidence="2" key="1">
    <citation type="submission" date="2022-10" db="EMBL/GenBank/DDBJ databases">
        <authorList>
            <person name="Chen Y."/>
            <person name="Dougan E. K."/>
            <person name="Chan C."/>
            <person name="Rhodes N."/>
            <person name="Thang M."/>
        </authorList>
    </citation>
    <scope>NUCLEOTIDE SEQUENCE</scope>
</reference>
<keyword evidence="3" id="KW-0489">Methyltransferase</keyword>
<evidence type="ECO:0000313" key="4">
    <source>
        <dbReference type="Proteomes" id="UP001152797"/>
    </source>
</evidence>
<evidence type="ECO:0000256" key="1">
    <source>
        <dbReference type="SAM" id="MobiDB-lite"/>
    </source>
</evidence>
<protein>
    <submittedName>
        <fullName evidence="3">Methyltransferase FkbM domain-containing protein</fullName>
    </submittedName>
</protein>
<dbReference type="AlphaFoldDB" id="A0A9P1BSG4"/>
<sequence>MESICGSQKFVFEQVGGRCRLVCEDDFRSVVETEEHRSLRKARREAAEKERRSSKRDEQRKKVAEFLRLKKFGSDVNAPKTSCCGFFSTYPLQEAARETFSLLRLFSPKCSFQMHI</sequence>
<dbReference type="EMBL" id="CAMXCT010000424">
    <property type="protein sequence ID" value="CAI3978629.1"/>
    <property type="molecule type" value="Genomic_DNA"/>
</dbReference>
<accession>A0A9P1BSG4</accession>
<keyword evidence="3" id="KW-0808">Transferase</keyword>
<dbReference type="Proteomes" id="UP001152797">
    <property type="component" value="Unassembled WGS sequence"/>
</dbReference>
<gene>
    <name evidence="2" type="ORF">C1SCF055_LOCUS6665</name>
</gene>
<proteinExistence type="predicted"/>
<evidence type="ECO:0000313" key="2">
    <source>
        <dbReference type="EMBL" id="CAI3978629.1"/>
    </source>
</evidence>
<dbReference type="GO" id="GO:0032259">
    <property type="term" value="P:methylation"/>
    <property type="evidence" value="ECO:0007669"/>
    <property type="project" value="UniProtKB-KW"/>
</dbReference>